<dbReference type="InterPro" id="IPR050849">
    <property type="entry name" value="HAD-like_hydrolase_phosphatase"/>
</dbReference>
<sequence>MGSAPPASSLPALATSPKAIFFTDFDGTITLQDSNDYMTDNLGFGVELRRKGNLDVLEERKTFRESFLEMLDSVKTPFDECVRILLKNIQLDPKFKEFHSWCHANNVPIVVLSGGMQPIIRGLLAHLVGEEEVKDMQIVSNDVAPRPGKNINEEGGWTIVYHDASGFGHDKSLEIRPYAALPERPIMFYAGDGVSDLSAAKETDLLFAKAGRDLVNYCKREKVPYTEFHDFGDIHKVVKRVVDGEITVQEAAVNQAAVEQS</sequence>
<reference evidence="2 3" key="1">
    <citation type="journal article" date="2024" name="J. Plant Pathol.">
        <title>Sequence and assembly of the genome of Seiridium unicorne, isolate CBS 538.82, causal agent of cypress canker disease.</title>
        <authorList>
            <person name="Scali E."/>
            <person name="Rocca G.D."/>
            <person name="Danti R."/>
            <person name="Garbelotto M."/>
            <person name="Barberini S."/>
            <person name="Baroncelli R."/>
            <person name="Emiliani G."/>
        </authorList>
    </citation>
    <scope>NUCLEOTIDE SEQUENCE [LARGE SCALE GENOMIC DNA]</scope>
    <source>
        <strain evidence="2 3">BM-138-508</strain>
    </source>
</reference>
<dbReference type="NCBIfam" id="TIGR01489">
    <property type="entry name" value="DKMTPPase-SF"/>
    <property type="match status" value="1"/>
</dbReference>
<comment type="caution">
    <text evidence="2">The sequence shown here is derived from an EMBL/GenBank/DDBJ whole genome shotgun (WGS) entry which is preliminary data.</text>
</comment>
<dbReference type="EMBL" id="JARVKF010000433">
    <property type="protein sequence ID" value="KAK9413863.1"/>
    <property type="molecule type" value="Genomic_DNA"/>
</dbReference>
<dbReference type="PANTHER" id="PTHR28181">
    <property type="entry name" value="UPF0655 PROTEIN YCR015C"/>
    <property type="match status" value="1"/>
</dbReference>
<proteinExistence type="predicted"/>
<dbReference type="InterPro" id="IPR006384">
    <property type="entry name" value="HAD_hydro_PyrdxlP_Pase-like"/>
</dbReference>
<organism evidence="2 3">
    <name type="scientific">Seiridium unicorne</name>
    <dbReference type="NCBI Taxonomy" id="138068"/>
    <lineage>
        <taxon>Eukaryota</taxon>
        <taxon>Fungi</taxon>
        <taxon>Dikarya</taxon>
        <taxon>Ascomycota</taxon>
        <taxon>Pezizomycotina</taxon>
        <taxon>Sordariomycetes</taxon>
        <taxon>Xylariomycetidae</taxon>
        <taxon>Amphisphaeriales</taxon>
        <taxon>Sporocadaceae</taxon>
        <taxon>Seiridium</taxon>
    </lineage>
</organism>
<dbReference type="Gene3D" id="3.40.50.1000">
    <property type="entry name" value="HAD superfamily/HAD-like"/>
    <property type="match status" value="1"/>
</dbReference>
<keyword evidence="1" id="KW-0378">Hydrolase</keyword>
<name>A0ABR2UH72_9PEZI</name>
<dbReference type="Gene3D" id="3.90.1470.20">
    <property type="match status" value="1"/>
</dbReference>
<dbReference type="SUPFAM" id="SSF56784">
    <property type="entry name" value="HAD-like"/>
    <property type="match status" value="1"/>
</dbReference>
<dbReference type="Proteomes" id="UP001408356">
    <property type="component" value="Unassembled WGS sequence"/>
</dbReference>
<protein>
    <submittedName>
        <fullName evidence="2">HAD-like domain-containing protein</fullName>
    </submittedName>
</protein>
<dbReference type="Pfam" id="PF12710">
    <property type="entry name" value="HAD"/>
    <property type="match status" value="1"/>
</dbReference>
<dbReference type="PANTHER" id="PTHR28181:SF2">
    <property type="entry name" value="PHOSPHORIC MONOESTER HYDROLASE"/>
    <property type="match status" value="1"/>
</dbReference>
<accession>A0ABR2UH72</accession>
<evidence type="ECO:0000313" key="3">
    <source>
        <dbReference type="Proteomes" id="UP001408356"/>
    </source>
</evidence>
<dbReference type="InterPro" id="IPR023214">
    <property type="entry name" value="HAD_sf"/>
</dbReference>
<keyword evidence="3" id="KW-1185">Reference proteome</keyword>
<dbReference type="NCBIfam" id="TIGR01488">
    <property type="entry name" value="HAD-SF-IB"/>
    <property type="match status" value="1"/>
</dbReference>
<dbReference type="InterPro" id="IPR036412">
    <property type="entry name" value="HAD-like_sf"/>
</dbReference>
<evidence type="ECO:0000256" key="1">
    <source>
        <dbReference type="ARBA" id="ARBA00022801"/>
    </source>
</evidence>
<gene>
    <name evidence="2" type="ORF">SUNI508_11559</name>
</gene>
<evidence type="ECO:0000313" key="2">
    <source>
        <dbReference type="EMBL" id="KAK9413863.1"/>
    </source>
</evidence>